<gene>
    <name evidence="5" type="ORF">U27_04609</name>
</gene>
<organism evidence="5 6">
    <name type="scientific">Vecturithrix granuli</name>
    <dbReference type="NCBI Taxonomy" id="1499967"/>
    <lineage>
        <taxon>Bacteria</taxon>
        <taxon>Candidatus Moduliflexota</taxon>
        <taxon>Candidatus Vecturitrichia</taxon>
        <taxon>Candidatus Vecturitrichales</taxon>
        <taxon>Candidatus Vecturitrichaceae</taxon>
        <taxon>Candidatus Vecturithrix</taxon>
    </lineage>
</organism>
<dbReference type="AlphaFoldDB" id="A0A081BZ87"/>
<feature type="repeat" description="TPR" evidence="3">
    <location>
        <begin position="560"/>
        <end position="593"/>
    </location>
</feature>
<dbReference type="InterPro" id="IPR019734">
    <property type="entry name" value="TPR_rpt"/>
</dbReference>
<feature type="repeat" description="TPR" evidence="3">
    <location>
        <begin position="421"/>
        <end position="454"/>
    </location>
</feature>
<feature type="transmembrane region" description="Helical" evidence="4">
    <location>
        <begin position="191"/>
        <end position="210"/>
    </location>
</feature>
<evidence type="ECO:0000313" key="6">
    <source>
        <dbReference type="Proteomes" id="UP000030661"/>
    </source>
</evidence>
<dbReference type="Proteomes" id="UP000030661">
    <property type="component" value="Unassembled WGS sequence"/>
</dbReference>
<dbReference type="PANTHER" id="PTHR44227:SF3">
    <property type="entry name" value="PROTEIN O-MANNOSYL-TRANSFERASE TMTC4"/>
    <property type="match status" value="1"/>
</dbReference>
<dbReference type="SMART" id="SM00028">
    <property type="entry name" value="TPR"/>
    <property type="match status" value="9"/>
</dbReference>
<dbReference type="eggNOG" id="COG0457">
    <property type="taxonomic scope" value="Bacteria"/>
</dbReference>
<dbReference type="InterPro" id="IPR052346">
    <property type="entry name" value="O-mannosyl-transferase_TMTC"/>
</dbReference>
<accession>A0A081BZ87</accession>
<dbReference type="HOGENOM" id="CLU_011615_5_0_0"/>
<name>A0A081BZ87_VECG1</name>
<evidence type="ECO:0000313" key="5">
    <source>
        <dbReference type="EMBL" id="GAK57642.1"/>
    </source>
</evidence>
<keyword evidence="1" id="KW-0677">Repeat</keyword>
<protein>
    <submittedName>
        <fullName evidence="5">Conserved hypothetical TPR repeat protein</fullName>
    </submittedName>
</protein>
<dbReference type="PROSITE" id="PS50293">
    <property type="entry name" value="TPR_REGION"/>
    <property type="match status" value="5"/>
</dbReference>
<dbReference type="SUPFAM" id="SSF48452">
    <property type="entry name" value="TPR-like"/>
    <property type="match status" value="2"/>
</dbReference>
<evidence type="ECO:0000256" key="4">
    <source>
        <dbReference type="SAM" id="Phobius"/>
    </source>
</evidence>
<feature type="transmembrane region" description="Helical" evidence="4">
    <location>
        <begin position="141"/>
        <end position="160"/>
    </location>
</feature>
<dbReference type="PANTHER" id="PTHR44227">
    <property type="match status" value="1"/>
</dbReference>
<dbReference type="PROSITE" id="PS51257">
    <property type="entry name" value="PROKAR_LIPOPROTEIN"/>
    <property type="match status" value="1"/>
</dbReference>
<dbReference type="Pfam" id="PF13181">
    <property type="entry name" value="TPR_8"/>
    <property type="match status" value="1"/>
</dbReference>
<feature type="repeat" description="TPR" evidence="3">
    <location>
        <begin position="696"/>
        <end position="729"/>
    </location>
</feature>
<keyword evidence="4" id="KW-0472">Membrane</keyword>
<feature type="transmembrane region" description="Helical" evidence="4">
    <location>
        <begin position="85"/>
        <end position="105"/>
    </location>
</feature>
<keyword evidence="4" id="KW-0812">Transmembrane</keyword>
<feature type="repeat" description="TPR" evidence="3">
    <location>
        <begin position="526"/>
        <end position="559"/>
    </location>
</feature>
<dbReference type="EMBL" id="DF820466">
    <property type="protein sequence ID" value="GAK57642.1"/>
    <property type="molecule type" value="Genomic_DNA"/>
</dbReference>
<feature type="repeat" description="TPR" evidence="3">
    <location>
        <begin position="594"/>
        <end position="627"/>
    </location>
</feature>
<dbReference type="Gene3D" id="1.25.40.10">
    <property type="entry name" value="Tetratricopeptide repeat domain"/>
    <property type="match status" value="3"/>
</dbReference>
<proteinExistence type="predicted"/>
<feature type="transmembrane region" description="Helical" evidence="4">
    <location>
        <begin position="112"/>
        <end position="135"/>
    </location>
</feature>
<feature type="transmembrane region" description="Helical" evidence="4">
    <location>
        <begin position="376"/>
        <end position="394"/>
    </location>
</feature>
<dbReference type="Pfam" id="PF13424">
    <property type="entry name" value="TPR_12"/>
    <property type="match status" value="2"/>
</dbReference>
<dbReference type="STRING" id="1499967.U27_04609"/>
<dbReference type="Pfam" id="PF13414">
    <property type="entry name" value="TPR_11"/>
    <property type="match status" value="1"/>
</dbReference>
<keyword evidence="2 3" id="KW-0802">TPR repeat</keyword>
<feature type="transmembrane region" description="Helical" evidence="4">
    <location>
        <begin position="293"/>
        <end position="311"/>
    </location>
</feature>
<feature type="repeat" description="TPR" evidence="3">
    <location>
        <begin position="458"/>
        <end position="491"/>
    </location>
</feature>
<feature type="transmembrane region" description="Helical" evidence="4">
    <location>
        <begin position="318"/>
        <end position="339"/>
    </location>
</feature>
<keyword evidence="4" id="KW-1133">Transmembrane helix</keyword>
<feature type="transmembrane region" description="Helical" evidence="4">
    <location>
        <begin position="217"/>
        <end position="237"/>
    </location>
</feature>
<keyword evidence="6" id="KW-1185">Reference proteome</keyword>
<dbReference type="InterPro" id="IPR011990">
    <property type="entry name" value="TPR-like_helical_dom_sf"/>
</dbReference>
<feature type="repeat" description="TPR" evidence="3">
    <location>
        <begin position="662"/>
        <end position="695"/>
    </location>
</feature>
<evidence type="ECO:0000256" key="1">
    <source>
        <dbReference type="ARBA" id="ARBA00022737"/>
    </source>
</evidence>
<feature type="repeat" description="TPR" evidence="3">
    <location>
        <begin position="628"/>
        <end position="661"/>
    </location>
</feature>
<dbReference type="Pfam" id="PF00515">
    <property type="entry name" value="TPR_1"/>
    <property type="match status" value="2"/>
</dbReference>
<evidence type="ECO:0000256" key="2">
    <source>
        <dbReference type="ARBA" id="ARBA00022803"/>
    </source>
</evidence>
<feature type="transmembrane region" description="Helical" evidence="4">
    <location>
        <begin position="167"/>
        <end position="185"/>
    </location>
</feature>
<reference evidence="5 6" key="1">
    <citation type="journal article" date="2015" name="PeerJ">
        <title>First genomic representation of candidate bacterial phylum KSB3 points to enhanced environmental sensing as a trigger of wastewater bulking.</title>
        <authorList>
            <person name="Sekiguchi Y."/>
            <person name="Ohashi A."/>
            <person name="Parks D.H."/>
            <person name="Yamauchi T."/>
            <person name="Tyson G.W."/>
            <person name="Hugenholtz P."/>
        </authorList>
    </citation>
    <scope>NUCLEOTIDE SEQUENCE [LARGE SCALE GENOMIC DNA]</scope>
</reference>
<dbReference type="PROSITE" id="PS50005">
    <property type="entry name" value="TPR"/>
    <property type="match status" value="8"/>
</dbReference>
<sequence>MKTYSPILLAVLLACLSVLIYLNTLGHQFVNFDDTSLIVQNPYIKSLSFENITAIFTPGVVGVYQPVRTLSYALDYHFWQLNPTGYHLTNILCHTLNTLLVFLIAYLLSKHLLLASLTALIFAVHPIHAEAVAWVAGRCDVLASALALASCSCFLWIFPIKTQSRRWIQGTVYGLALILFAAGLLTKPSVVILPLLLVVYDLCFVDPLIFRQWRRSWLYVPFFFTAILITWIFMAVARASGVVETQFHAANAFTRGLTMLRVLKEYVLMLFIPRLLSVTYDVQVNTSLLESEMLIALAVLGIVAILTFLTWKHSKIAFFGIAWFFVSLLPVANIIPIAIIKADRYLYLPSVGFCLAFAWLIVWAEQLLTRAVKTRFVSIGYWAVISLVLISFSFQTIQRNRDWKDSHTLWTATLETHPDSSIALNNLGLIYAKQGQYEKALALYEQLISLHPEQEHIERVYVNIADAYAAQQMFEEAIENYQSALETNPEYVEAYLGLAGMSIELQQYAHAEQIYAQALELGGQQDRIYTSLGNLYALQNKHTEALKYFQKALDLNPFDMNAYNGMGMSYARSGDVEKALELYQHALTLDPDAAIIHNSLGTLYLELGQPDKASTAFTTSLSIEPENAEVRNNLGIVYLQTGRYEDAARAFMSALTYQPNHAKMLSNLGIAYTHLGLYEQAIQMFQWALENDAALFQTHVLLGDVCLGTGQIACAREAYQNALQLQPNNQDVMDKLEAVRQRETEVIP</sequence>
<feature type="transmembrane region" description="Helical" evidence="4">
    <location>
        <begin position="345"/>
        <end position="364"/>
    </location>
</feature>
<evidence type="ECO:0000256" key="3">
    <source>
        <dbReference type="PROSITE-ProRule" id="PRU00339"/>
    </source>
</evidence>